<proteinExistence type="predicted"/>
<sequence length="35" mass="3968">ILEKYGSIKKSNIKCMISLTQIYINQVRNILGGDI</sequence>
<reference evidence="1" key="1">
    <citation type="submission" date="2018-05" db="EMBL/GenBank/DDBJ databases">
        <authorList>
            <person name="Lanie J.A."/>
            <person name="Ng W.-L."/>
            <person name="Kazmierczak K.M."/>
            <person name="Andrzejewski T.M."/>
            <person name="Davidsen T.M."/>
            <person name="Wayne K.J."/>
            <person name="Tettelin H."/>
            <person name="Glass J.I."/>
            <person name="Rusch D."/>
            <person name="Podicherti R."/>
            <person name="Tsui H.-C.T."/>
            <person name="Winkler M.E."/>
        </authorList>
    </citation>
    <scope>NUCLEOTIDE SEQUENCE</scope>
</reference>
<feature type="non-terminal residue" evidence="1">
    <location>
        <position position="1"/>
    </location>
</feature>
<name>A0A382TUQ2_9ZZZZ</name>
<evidence type="ECO:0000313" key="1">
    <source>
        <dbReference type="EMBL" id="SVD25784.1"/>
    </source>
</evidence>
<dbReference type="AlphaFoldDB" id="A0A382TUQ2"/>
<protein>
    <submittedName>
        <fullName evidence="1">Uncharacterized protein</fullName>
    </submittedName>
</protein>
<organism evidence="1">
    <name type="scientific">marine metagenome</name>
    <dbReference type="NCBI Taxonomy" id="408172"/>
    <lineage>
        <taxon>unclassified sequences</taxon>
        <taxon>metagenomes</taxon>
        <taxon>ecological metagenomes</taxon>
    </lineage>
</organism>
<gene>
    <name evidence="1" type="ORF">METZ01_LOCUS378638</name>
</gene>
<feature type="non-terminal residue" evidence="1">
    <location>
        <position position="35"/>
    </location>
</feature>
<accession>A0A382TUQ2</accession>
<dbReference type="EMBL" id="UINC01139315">
    <property type="protein sequence ID" value="SVD25784.1"/>
    <property type="molecule type" value="Genomic_DNA"/>
</dbReference>